<evidence type="ECO:0000259" key="6">
    <source>
        <dbReference type="Pfam" id="PF08281"/>
    </source>
</evidence>
<sequence length="191" mass="22691">MDDCTHTNEIDLLFWKIAQLDDEDAFRSLFFKFFSSLCVFAHRYIEQWETCEDIVQDTFFKIWKNRKKMIINTSGRNLLLTSVRNSCVDYLRKQEIETSWIQKKSLHKTEYSTDDLYATVELENMLNAALSNLPENIRQVFEMSRFEGLTYTEIATQQRISIKTVEAYITKALKQLRIELKDYLPLALLLF</sequence>
<feature type="domain" description="RNA polymerase sigma-70 region 2" evidence="5">
    <location>
        <begin position="40"/>
        <end position="94"/>
    </location>
</feature>
<evidence type="ECO:0000259" key="5">
    <source>
        <dbReference type="Pfam" id="PF04542"/>
    </source>
</evidence>
<evidence type="ECO:0000313" key="10">
    <source>
        <dbReference type="Proteomes" id="UP000629596"/>
    </source>
</evidence>
<accession>A0A3D8HBE4</accession>
<dbReference type="InterPro" id="IPR036388">
    <property type="entry name" value="WH-like_DNA-bd_sf"/>
</dbReference>
<evidence type="ECO:0000256" key="1">
    <source>
        <dbReference type="ARBA" id="ARBA00010641"/>
    </source>
</evidence>
<feature type="domain" description="RNA polymerase sigma factor 70 region 4 type 2" evidence="6">
    <location>
        <begin position="125"/>
        <end position="176"/>
    </location>
</feature>
<dbReference type="PANTHER" id="PTHR43133:SF46">
    <property type="entry name" value="RNA POLYMERASE SIGMA-70 FACTOR ECF SUBFAMILY"/>
    <property type="match status" value="1"/>
</dbReference>
<dbReference type="Proteomes" id="UP000629596">
    <property type="component" value="Unassembled WGS sequence"/>
</dbReference>
<dbReference type="Proteomes" id="UP000256321">
    <property type="component" value="Unassembled WGS sequence"/>
</dbReference>
<evidence type="ECO:0000313" key="9">
    <source>
        <dbReference type="Proteomes" id="UP000256321"/>
    </source>
</evidence>
<dbReference type="CDD" id="cd06171">
    <property type="entry name" value="Sigma70_r4"/>
    <property type="match status" value="1"/>
</dbReference>
<dbReference type="InterPro" id="IPR014327">
    <property type="entry name" value="RNA_pol_sigma70_bacteroid"/>
</dbReference>
<comment type="similarity">
    <text evidence="1">Belongs to the sigma-70 factor family. ECF subfamily.</text>
</comment>
<dbReference type="RefSeq" id="WP_115500513.1">
    <property type="nucleotide sequence ID" value="NZ_JACRTI010000043.1"/>
</dbReference>
<evidence type="ECO:0000313" key="8">
    <source>
        <dbReference type="EMBL" id="RDU48284.1"/>
    </source>
</evidence>
<dbReference type="SUPFAM" id="SSF88946">
    <property type="entry name" value="Sigma2 domain of RNA polymerase sigma factors"/>
    <property type="match status" value="1"/>
</dbReference>
<keyword evidence="3" id="KW-0731">Sigma factor</keyword>
<dbReference type="Gene3D" id="1.10.1740.10">
    <property type="match status" value="1"/>
</dbReference>
<dbReference type="Pfam" id="PF04542">
    <property type="entry name" value="Sigma70_r2"/>
    <property type="match status" value="1"/>
</dbReference>
<comment type="caution">
    <text evidence="8">The sequence shown here is derived from an EMBL/GenBank/DDBJ whole genome shotgun (WGS) entry which is preliminary data.</text>
</comment>
<dbReference type="NCBIfam" id="TIGR02985">
    <property type="entry name" value="Sig70_bacteroi1"/>
    <property type="match status" value="1"/>
</dbReference>
<evidence type="ECO:0000313" key="7">
    <source>
        <dbReference type="EMBL" id="MBC8603018.1"/>
    </source>
</evidence>
<dbReference type="InterPro" id="IPR014284">
    <property type="entry name" value="RNA_pol_sigma-70_dom"/>
</dbReference>
<dbReference type="EMBL" id="JACRTI010000043">
    <property type="protein sequence ID" value="MBC8603018.1"/>
    <property type="molecule type" value="Genomic_DNA"/>
</dbReference>
<dbReference type="GO" id="GO:0003677">
    <property type="term" value="F:DNA binding"/>
    <property type="evidence" value="ECO:0007669"/>
    <property type="project" value="InterPro"/>
</dbReference>
<dbReference type="GO" id="GO:0016987">
    <property type="term" value="F:sigma factor activity"/>
    <property type="evidence" value="ECO:0007669"/>
    <property type="project" value="UniProtKB-KW"/>
</dbReference>
<dbReference type="NCBIfam" id="TIGR02937">
    <property type="entry name" value="sigma70-ECF"/>
    <property type="match status" value="1"/>
</dbReference>
<dbReference type="AlphaFoldDB" id="A0A3D8HBE4"/>
<evidence type="ECO:0000256" key="4">
    <source>
        <dbReference type="ARBA" id="ARBA00023163"/>
    </source>
</evidence>
<dbReference type="InterPro" id="IPR013249">
    <property type="entry name" value="RNA_pol_sigma70_r4_t2"/>
</dbReference>
<dbReference type="PANTHER" id="PTHR43133">
    <property type="entry name" value="RNA POLYMERASE ECF-TYPE SIGMA FACTO"/>
    <property type="match status" value="1"/>
</dbReference>
<dbReference type="SUPFAM" id="SSF88659">
    <property type="entry name" value="Sigma3 and sigma4 domains of RNA polymerase sigma factors"/>
    <property type="match status" value="1"/>
</dbReference>
<reference evidence="8 9" key="1">
    <citation type="submission" date="2018-07" db="EMBL/GenBank/DDBJ databases">
        <title>Parabacteroides acidifaciens nov. sp., isolated from human feces.</title>
        <authorList>
            <person name="Wang Y.J."/>
        </authorList>
    </citation>
    <scope>NUCLEOTIDE SEQUENCE [LARGE SCALE GENOMIC DNA]</scope>
    <source>
        <strain evidence="8 9">426-9</strain>
    </source>
</reference>
<evidence type="ECO:0000256" key="2">
    <source>
        <dbReference type="ARBA" id="ARBA00023015"/>
    </source>
</evidence>
<dbReference type="EMBL" id="QREV01000043">
    <property type="protein sequence ID" value="RDU48284.1"/>
    <property type="molecule type" value="Genomic_DNA"/>
</dbReference>
<dbReference type="Pfam" id="PF08281">
    <property type="entry name" value="Sigma70_r4_2"/>
    <property type="match status" value="1"/>
</dbReference>
<gene>
    <name evidence="8" type="ORF">DWU89_15355</name>
    <name evidence="7" type="ORF">H8784_14980</name>
</gene>
<keyword evidence="10" id="KW-1185">Reference proteome</keyword>
<dbReference type="InterPro" id="IPR007627">
    <property type="entry name" value="RNA_pol_sigma70_r2"/>
</dbReference>
<keyword evidence="2" id="KW-0805">Transcription regulation</keyword>
<dbReference type="InterPro" id="IPR013324">
    <property type="entry name" value="RNA_pol_sigma_r3/r4-like"/>
</dbReference>
<name>A0A3D8HBE4_9BACT</name>
<dbReference type="InterPro" id="IPR039425">
    <property type="entry name" value="RNA_pol_sigma-70-like"/>
</dbReference>
<reference evidence="7 10" key="2">
    <citation type="submission" date="2020-08" db="EMBL/GenBank/DDBJ databases">
        <title>Genome public.</title>
        <authorList>
            <person name="Liu C."/>
            <person name="Sun Q."/>
        </authorList>
    </citation>
    <scope>NUCLEOTIDE SEQUENCE [LARGE SCALE GENOMIC DNA]</scope>
    <source>
        <strain evidence="7 10">426_9</strain>
    </source>
</reference>
<proteinExistence type="inferred from homology"/>
<dbReference type="InterPro" id="IPR013325">
    <property type="entry name" value="RNA_pol_sigma_r2"/>
</dbReference>
<dbReference type="GO" id="GO:0006352">
    <property type="term" value="P:DNA-templated transcription initiation"/>
    <property type="evidence" value="ECO:0007669"/>
    <property type="project" value="InterPro"/>
</dbReference>
<dbReference type="Gene3D" id="1.10.10.10">
    <property type="entry name" value="Winged helix-like DNA-binding domain superfamily/Winged helix DNA-binding domain"/>
    <property type="match status" value="1"/>
</dbReference>
<keyword evidence="4" id="KW-0804">Transcription</keyword>
<protein>
    <submittedName>
        <fullName evidence="8">RNA polymerase sigma-70 factor</fullName>
    </submittedName>
</protein>
<organism evidence="8 9">
    <name type="scientific">Parabacteroides acidifaciens</name>
    <dbReference type="NCBI Taxonomy" id="2290935"/>
    <lineage>
        <taxon>Bacteria</taxon>
        <taxon>Pseudomonadati</taxon>
        <taxon>Bacteroidota</taxon>
        <taxon>Bacteroidia</taxon>
        <taxon>Bacteroidales</taxon>
        <taxon>Tannerellaceae</taxon>
        <taxon>Parabacteroides</taxon>
    </lineage>
</organism>
<evidence type="ECO:0000256" key="3">
    <source>
        <dbReference type="ARBA" id="ARBA00023082"/>
    </source>
</evidence>